<keyword evidence="2" id="KW-0472">Membrane</keyword>
<sequence length="272" mass="28136">MTPGGTFECMEAVLCLAVIVIGVVGAGVLASTRANARRRTALGDARADAQRWYERLGGQLINLHGDDPAVRQALADAGERYNAAGSQLEQARTPHQFELARETALEGLAYIRAARTALGIDPGPEVPALAAARGVGQLTKEREVDVQGQTFRAGPQPGRETPYYYPGGRYQGRPVPAGWYSTPWWKTALGAGAGVLGGILIADALFSPAFADPGYGYDAGYQEGFGDGFDQGGDQGSDFGGGDQGGDFGGGDYAGGDFGGGDFGGDFGGGDF</sequence>
<evidence type="ECO:0008006" key="5">
    <source>
        <dbReference type="Google" id="ProtNLM"/>
    </source>
</evidence>
<accession>A0A1C4UFH5</accession>
<dbReference type="EMBL" id="LT607409">
    <property type="protein sequence ID" value="SCE70429.1"/>
    <property type="molecule type" value="Genomic_DNA"/>
</dbReference>
<gene>
    <name evidence="3" type="ORF">GA0070612_0369</name>
</gene>
<protein>
    <recommendedName>
        <fullName evidence="5">DUF1542 domain-containing protein</fullName>
    </recommendedName>
</protein>
<proteinExistence type="predicted"/>
<keyword evidence="2" id="KW-1133">Transmembrane helix</keyword>
<keyword evidence="4" id="KW-1185">Reference proteome</keyword>
<keyword evidence="2" id="KW-0812">Transmembrane</keyword>
<dbReference type="AlphaFoldDB" id="A0A1C4UFH5"/>
<feature type="transmembrane region" description="Helical" evidence="2">
    <location>
        <begin position="12"/>
        <end position="30"/>
    </location>
</feature>
<dbReference type="Proteomes" id="UP000198224">
    <property type="component" value="Chromosome I"/>
</dbReference>
<evidence type="ECO:0000313" key="4">
    <source>
        <dbReference type="Proteomes" id="UP000198224"/>
    </source>
</evidence>
<evidence type="ECO:0000256" key="2">
    <source>
        <dbReference type="SAM" id="Phobius"/>
    </source>
</evidence>
<feature type="region of interest" description="Disordered" evidence="1">
    <location>
        <begin position="229"/>
        <end position="253"/>
    </location>
</feature>
<evidence type="ECO:0000256" key="1">
    <source>
        <dbReference type="SAM" id="MobiDB-lite"/>
    </source>
</evidence>
<name>A0A1C4UFH5_9ACTN</name>
<reference evidence="4" key="1">
    <citation type="submission" date="2016-06" db="EMBL/GenBank/DDBJ databases">
        <authorList>
            <person name="Varghese N."/>
            <person name="Submissions Spin"/>
        </authorList>
    </citation>
    <scope>NUCLEOTIDE SEQUENCE [LARGE SCALE GENOMIC DNA]</scope>
    <source>
        <strain evidence="4">DSM 45160</strain>
    </source>
</reference>
<organism evidence="3 4">
    <name type="scientific">Micromonospora chokoriensis</name>
    <dbReference type="NCBI Taxonomy" id="356851"/>
    <lineage>
        <taxon>Bacteria</taxon>
        <taxon>Bacillati</taxon>
        <taxon>Actinomycetota</taxon>
        <taxon>Actinomycetes</taxon>
        <taxon>Micromonosporales</taxon>
        <taxon>Micromonosporaceae</taxon>
        <taxon>Micromonospora</taxon>
    </lineage>
</organism>
<evidence type="ECO:0000313" key="3">
    <source>
        <dbReference type="EMBL" id="SCE70429.1"/>
    </source>
</evidence>